<sequence length="676" mass="68551">MMKNRAGLLALAVLVIAILLMVFFVMPRIGGDANKVGDAINQASTDLKNTVNESAKTSRSAVADSAAVAEKVGRLSADAGTSLSELRTLFADGKGPAADVLTASKTKAVGALKTLADFAIPDGLDPATQALTVKAKDGAAKALALVQSLPENVADALAAIAKAEAALTGAPESAAANTAAENSGPKLPAFDVLRVEPDGSTVIAGSAEPNGKLEVLDGEKVVTTADVDASGDFAAVLDDPLAAGDHQLVLKFTGKDGKSTLSEEVATISVPKDGNGANLLAMVSKPGAASRIITAPKAGTEVADASNPMAPAADKPATGETSTAPAATDAPTGELALQTPNLTDTAAGVAEPDKSNAPDVMVNAVEIEGNKIFIAGTARAHAKVLGYADDSLVGQDTAGSDGHFVIDGVVALSVGDHKIRVDVVDPAGKVIVRAAVNFNRPAGDQVRVAAQSVPADANGASSMVPLDEGELGKRKAEAGKAFGLLKGLFADGKLPGVEQLAAARSATEFALRSLADFRPGADAPDTFKQASGAASQTATSALKVLQGLPKDAKSVGAGLDGLGAIIAELSASPAAPAPAATAPAANDAADNQPKTIEQAPLTANNAAVIIRRGDTLWQISRRTYGLGVRYTTIYIANEDKIIDPDRIRPGQIFGLPKDALPNAEELHRKRMSNRHL</sequence>
<dbReference type="EMBL" id="JH719395">
    <property type="protein sequence ID" value="EJC78649.1"/>
    <property type="molecule type" value="Genomic_DNA"/>
</dbReference>
<dbReference type="InterPro" id="IPR018392">
    <property type="entry name" value="LysM"/>
</dbReference>
<organism evidence="3 4">
    <name type="scientific">Rhizobium leguminosarum bv. trifolii WSM2297</name>
    <dbReference type="NCBI Taxonomy" id="754762"/>
    <lineage>
        <taxon>Bacteria</taxon>
        <taxon>Pseudomonadati</taxon>
        <taxon>Pseudomonadota</taxon>
        <taxon>Alphaproteobacteria</taxon>
        <taxon>Hyphomicrobiales</taxon>
        <taxon>Rhizobiaceae</taxon>
        <taxon>Rhizobium/Agrobacterium group</taxon>
        <taxon>Rhizobium</taxon>
    </lineage>
</organism>
<dbReference type="PANTHER" id="PTHR34700:SF4">
    <property type="entry name" value="PHAGE-LIKE ELEMENT PBSX PROTEIN XKDP"/>
    <property type="match status" value="1"/>
</dbReference>
<dbReference type="AlphaFoldDB" id="J0KMP8"/>
<dbReference type="PROSITE" id="PS51782">
    <property type="entry name" value="LYSM"/>
    <property type="match status" value="1"/>
</dbReference>
<dbReference type="Gene3D" id="2.60.40.10">
    <property type="entry name" value="Immunoglobulins"/>
    <property type="match status" value="1"/>
</dbReference>
<dbReference type="PANTHER" id="PTHR34700">
    <property type="entry name" value="POTASSIUM BINDING PROTEIN KBP"/>
    <property type="match status" value="1"/>
</dbReference>
<name>J0KMP8_RHILT</name>
<dbReference type="InterPro" id="IPR013783">
    <property type="entry name" value="Ig-like_fold"/>
</dbReference>
<dbReference type="Proteomes" id="UP000005732">
    <property type="component" value="Unassembled WGS sequence"/>
</dbReference>
<evidence type="ECO:0000256" key="1">
    <source>
        <dbReference type="SAM" id="MobiDB-lite"/>
    </source>
</evidence>
<dbReference type="InterPro" id="IPR052196">
    <property type="entry name" value="Bact_Kbp"/>
</dbReference>
<dbReference type="OrthoDB" id="370541at2"/>
<reference evidence="3 4" key="1">
    <citation type="submission" date="2012-02" db="EMBL/GenBank/DDBJ databases">
        <title>Improved High-Quality Draft Sequence of Rhizobium leguminosarum bv. trifolii WSM2297.</title>
        <authorList>
            <consortium name="US DOE Joint Genome Institute"/>
            <person name="Lucas S."/>
            <person name="Han J."/>
            <person name="Lapidus A."/>
            <person name="Cheng J.-F."/>
            <person name="Goodwin L."/>
            <person name="Pitluck S."/>
            <person name="Peters L."/>
            <person name="Ovchinnikova G."/>
            <person name="Zhang X."/>
            <person name="Detter J.C."/>
            <person name="Han C."/>
            <person name="Tapia R."/>
            <person name="Land M."/>
            <person name="Hauser L."/>
            <person name="Kyrpides N."/>
            <person name="Ivanova N."/>
            <person name="Pagani I."/>
            <person name="Brau L."/>
            <person name="Yates R."/>
            <person name="O'Hara G."/>
            <person name="Rui T."/>
            <person name="Howieson J."/>
            <person name="Reeve W."/>
            <person name="Woyke T."/>
        </authorList>
    </citation>
    <scope>NUCLEOTIDE SEQUENCE [LARGE SCALE GENOMIC DNA]</scope>
    <source>
        <strain evidence="3 4">WSM2297</strain>
    </source>
</reference>
<dbReference type="Pfam" id="PF01476">
    <property type="entry name" value="LysM"/>
    <property type="match status" value="1"/>
</dbReference>
<dbReference type="HOGENOM" id="CLU_025322_0_1_5"/>
<dbReference type="InterPro" id="IPR036779">
    <property type="entry name" value="LysM_dom_sf"/>
</dbReference>
<feature type="domain" description="LysM" evidence="2">
    <location>
        <begin position="606"/>
        <end position="655"/>
    </location>
</feature>
<evidence type="ECO:0000313" key="4">
    <source>
        <dbReference type="Proteomes" id="UP000005732"/>
    </source>
</evidence>
<dbReference type="Gene3D" id="3.10.350.10">
    <property type="entry name" value="LysM domain"/>
    <property type="match status" value="1"/>
</dbReference>
<accession>J0KMP8</accession>
<evidence type="ECO:0000313" key="3">
    <source>
        <dbReference type="EMBL" id="EJC78649.1"/>
    </source>
</evidence>
<proteinExistence type="predicted"/>
<dbReference type="CDD" id="cd00118">
    <property type="entry name" value="LysM"/>
    <property type="match status" value="1"/>
</dbReference>
<dbReference type="RefSeq" id="WP_003578304.1">
    <property type="nucleotide sequence ID" value="NZ_JH719395.1"/>
</dbReference>
<feature type="region of interest" description="Disordered" evidence="1">
    <location>
        <begin position="302"/>
        <end position="334"/>
    </location>
</feature>
<feature type="compositionally biased region" description="Low complexity" evidence="1">
    <location>
        <begin position="321"/>
        <end position="332"/>
    </location>
</feature>
<evidence type="ECO:0000259" key="2">
    <source>
        <dbReference type="PROSITE" id="PS51782"/>
    </source>
</evidence>
<gene>
    <name evidence="3" type="ORF">Rleg4DRAFT_0217</name>
</gene>
<protein>
    <submittedName>
        <fullName evidence="3">LysM domain-containing protein</fullName>
    </submittedName>
</protein>